<accession>A0ABU5D6T0</accession>
<gene>
    <name evidence="1" type="ORF">PYW49_18730</name>
</gene>
<dbReference type="RefSeq" id="WP_320387191.1">
    <property type="nucleotide sequence ID" value="NZ_JARDVI010000006.1"/>
</dbReference>
<dbReference type="EMBL" id="JARDVI010000006">
    <property type="protein sequence ID" value="MDY0419686.1"/>
    <property type="molecule type" value="Genomic_DNA"/>
</dbReference>
<proteinExistence type="predicted"/>
<name>A0ABU5D6T0_9ENTR</name>
<organism evidence="1 2">
    <name type="scientific">Enterobacter chinensis</name>
    <dbReference type="NCBI Taxonomy" id="3030997"/>
    <lineage>
        <taxon>Bacteria</taxon>
        <taxon>Pseudomonadati</taxon>
        <taxon>Pseudomonadota</taxon>
        <taxon>Gammaproteobacteria</taxon>
        <taxon>Enterobacterales</taxon>
        <taxon>Enterobacteriaceae</taxon>
        <taxon>Enterobacter</taxon>
    </lineage>
</organism>
<keyword evidence="2" id="KW-1185">Reference proteome</keyword>
<sequence length="138" mass="15490">MKYGLMLLAVSTLAACQSPSTPQKTDRVTLTQCNDYTVTLLPASAPNRQAQIWVNDKQFVSEERREIPRNEYMPFHTYLYGSDTPSVEAKPYNIAALTAAPEGVTLLRYLDSTEVSREKCDITEEALKAVLHDKSTPY</sequence>
<dbReference type="Proteomes" id="UP001270266">
    <property type="component" value="Unassembled WGS sequence"/>
</dbReference>
<dbReference type="PROSITE" id="PS51257">
    <property type="entry name" value="PROKAR_LIPOPROTEIN"/>
    <property type="match status" value="1"/>
</dbReference>
<evidence type="ECO:0000313" key="2">
    <source>
        <dbReference type="Proteomes" id="UP001270266"/>
    </source>
</evidence>
<evidence type="ECO:0008006" key="3">
    <source>
        <dbReference type="Google" id="ProtNLM"/>
    </source>
</evidence>
<evidence type="ECO:0000313" key="1">
    <source>
        <dbReference type="EMBL" id="MDY0419686.1"/>
    </source>
</evidence>
<comment type="caution">
    <text evidence="1">The sequence shown here is derived from an EMBL/GenBank/DDBJ whole genome shotgun (WGS) entry which is preliminary data.</text>
</comment>
<reference evidence="1 2" key="1">
    <citation type="submission" date="2023-02" db="EMBL/GenBank/DDBJ databases">
        <title>The draft genomes of Enterobacter strains.</title>
        <authorList>
            <person name="He Y."/>
            <person name="Feng Y."/>
            <person name="Zong Z."/>
        </authorList>
    </citation>
    <scope>NUCLEOTIDE SEQUENCE [LARGE SCALE GENOMIC DNA]</scope>
    <source>
        <strain evidence="1 2">170198</strain>
    </source>
</reference>
<protein>
    <recommendedName>
        <fullName evidence="3">Lipoprotein</fullName>
    </recommendedName>
</protein>